<evidence type="ECO:0000313" key="2">
    <source>
        <dbReference type="Proteomes" id="UP000294588"/>
    </source>
</evidence>
<keyword evidence="2" id="KW-1185">Reference proteome</keyword>
<gene>
    <name evidence="1" type="ORF">E0946_02370</name>
</gene>
<accession>A0AC61QK87</accession>
<sequence length="1816" mass="201716">MKKILVFLMSLLLLQTCLIAENLEAEKLISIVKSDNHQTKLKLESTQLTLKESIQNNQEVKEIKLQGVKNSTVYNGMPELPILGTLIAIPPQGNFNVTFTYDSVDIIPLNNPKLYYTEEGALPITIDAQNLFPENFVSFSEPAILRDFRVIQLNIYPCQYDFTKQQLRYYHNIQVHINYTTDKGINELPFESYDNYSYVFQNIYEAQIANFDEYRNPLIAPEQGRILLIYGNTTDANFLTKLNEFVTWKRQKGYEVNVVSTAQTGGTSNTSIKNYIQNQYDNPETRPDYIILLGDTTGSYIIPTWYENYSNYNGEGDYPYTHLAGNDTLGDVFIGRISVENLSQLATVFNKIYTYEKNINISDDAASWLNRMLLIGDPSSSGISVIYSNKYIKEMSSKIHPDYTYIENYTSSCSSTMNSGINQGVSFFNYRGYIGMSGWNPSESLNNGPRLPHSVILTCGTGSFGGTSTTETFVRLGSEAVPKGALTAIGMATSGTHTLFNNALSCGIFDGIFLYGMRNMGEALLNGKLYLWNVYGTANTSYANSFAHWCNLIGDPTVEAFVGIPKGLLINAPDSIPRGCSLVDINITDLFQNPMEGVSVTLYNSVYQNVVSKGYTDETGTVTLQIPSFIASNLLITASQHNCKPVQKTLSLNQEGSLVYFEKYIIDNGTAGSSGNGDSFIEAGETIALNVEIKNTTTHNISGLQGILSTTNPYINIQQAQAIYPDIVPEDTGVNNTYFLLHFANNIPSFLNARFNLELTDTQQNIYQIIFHMGAYNANFNVNNRYVFAGGDTILDPSETGILTVSITNNSICGIIDIYGELQSMNDLVSVSDSISYFGNVLAGMTVNSIDGFSIMARPQLIPGMIIPFQLRLYNSTGFEQLTYFNLPIGTVSQNTPLGPDEYGYFIYDVSDTAYPDCPVYDWIEIVPSLGGSGTLITGLNDSGLIDDEGDQVGSDVLETINLPFTFPYYGIEYNQITVCVNGFIAFGVTENGEFRNGRMPGGQGPSPMIAPFWDDLIILSNAGIYQYYDTVNHIFIVEYHNLKNGFNRTSEETFEVIFYDPHYYPTSLGDGMIKFQYKVFNNVDVGSGGYSPSHGKYATVGIRDHTNRRGLEYTFNNQYPLAAQPLTNNKALLITTVPILQERPHLVIGDFILQDDNGNGWMEPGESGEIGIKLNNLGIATATDVHIIANTVNPQVLIQNAESDYPDIPGSGSAVNIDPITISISPECPHNTTIELNLTVSISGNSWNYIQNITVKKPQLSLSGVYMNDLQGNINGMADPAETFNLIVHYTNDGSVAAYNITSNISCMSSDVDILNPQQLINYIPAGATCQVIYEITLSPNVSVGNNLTFYITYLGEAIEAHNETIRLNVGTTGMYADFENNNGSFVTQPANNAWQWGSDSIVGAHSGTKCWGTLLNQQYPNYATWTLTSPVIYIGPNFVLEFWHWYDMEQGYDGGNLKISTNSGGSWTLLTPEGGYPYQNVSALSGPGYTGNSQGWVLARFNLSNYANQNVMFRWTFSSDPGIQGWGWYIDDVQTTGYIPFAGKLYGIVFSSNPEINYSQVLIQNSTLLTSQPDSDGNYVLYLPGGLQSVNAIAPGYQTETLSSININLQNPAINHDFFLAYFAPATNLSFRVVQDSLYLNWSAPEEPFYPILNYKVFRKLNAGNYELMGIYSQTYYNEQLSTIGNYRYYVVTCYETGESVGTEPISFSFPYEDITDQNINPLVSKLYQNYPNPFNPSTTIRFDLAKGGPVKLSIYNIKGQLVNCLVDDYLREGSHTIVWNGKDKQNRSVSSGIYFIRIESKEFNSVRRAILMK</sequence>
<organism evidence="1 2">
    <name type="scientific">Candidatus Syntrophosphaera thermopropionivorans</name>
    <dbReference type="NCBI Taxonomy" id="2593015"/>
    <lineage>
        <taxon>Bacteria</taxon>
        <taxon>Pseudomonadati</taxon>
        <taxon>Candidatus Cloacimonadota</taxon>
        <taxon>Candidatus Cloacimonadia</taxon>
        <taxon>Candidatus Cloacimonadales</taxon>
        <taxon>Candidatus Cloacimonadaceae</taxon>
        <taxon>Candidatus Syntrophosphaera</taxon>
    </lineage>
</organism>
<dbReference type="Proteomes" id="UP000294588">
    <property type="component" value="Unassembled WGS sequence"/>
</dbReference>
<reference evidence="1" key="1">
    <citation type="submission" date="2019-03" db="EMBL/GenBank/DDBJ databases">
        <title>Candidatus Syntrophosphaera thermopropionivorans: a novel player in syntrophic propionate oxidation during anaerobic digestion.</title>
        <authorList>
            <person name="Dyksma S."/>
        </authorList>
    </citation>
    <scope>NUCLEOTIDE SEQUENCE</scope>
    <source>
        <strain evidence="1">W5</strain>
    </source>
</reference>
<protein>
    <submittedName>
        <fullName evidence="1">T9SS type A sorting domain-containing protein</fullName>
    </submittedName>
</protein>
<dbReference type="EMBL" id="SMOG01000003">
    <property type="protein sequence ID" value="TDF73881.1"/>
    <property type="molecule type" value="Genomic_DNA"/>
</dbReference>
<proteinExistence type="predicted"/>
<evidence type="ECO:0000313" key="1">
    <source>
        <dbReference type="EMBL" id="TDF73881.1"/>
    </source>
</evidence>
<name>A0AC61QK87_9BACT</name>
<comment type="caution">
    <text evidence="1">The sequence shown here is derived from an EMBL/GenBank/DDBJ whole genome shotgun (WGS) entry which is preliminary data.</text>
</comment>